<evidence type="ECO:0000313" key="3">
    <source>
        <dbReference type="Proteomes" id="UP000598488"/>
    </source>
</evidence>
<feature type="signal peptide" evidence="1">
    <location>
        <begin position="1"/>
        <end position="23"/>
    </location>
</feature>
<reference evidence="2 3" key="1">
    <citation type="submission" date="2020-12" db="EMBL/GenBank/DDBJ databases">
        <title>Comparative genome analysis of fungal antagonists Marinomonas ostreistagni 398 and M. spartinae 468.</title>
        <authorList>
            <person name="Fields J.L."/>
            <person name="Mavrodi O.V."/>
            <person name="Biber P.D."/>
            <person name="Indest K.J."/>
            <person name="Mavrodi D.V."/>
        </authorList>
    </citation>
    <scope>NUCLEOTIDE SEQUENCE [LARGE SCALE GENOMIC DNA]</scope>
    <source>
        <strain evidence="2 3">USM7</strain>
    </source>
</reference>
<dbReference type="EMBL" id="JAEMUH010000009">
    <property type="protein sequence ID" value="MBJ7551217.1"/>
    <property type="molecule type" value="Genomic_DNA"/>
</dbReference>
<accession>A0ABS0ZC39</accession>
<sequence>MKLRHFQTLLAVLMAVFSQTSFAHFPFLECTNEASNIVCIGGFSDGSSAQGITVDLISYDEEIIASKTFNDRSSVEFQQLGREFYILLDAGPGHTVEVDWDQIKTP</sequence>
<dbReference type="Proteomes" id="UP000598488">
    <property type="component" value="Unassembled WGS sequence"/>
</dbReference>
<evidence type="ECO:0000256" key="1">
    <source>
        <dbReference type="SAM" id="SignalP"/>
    </source>
</evidence>
<protein>
    <submittedName>
        <fullName evidence="2">Uncharacterized protein</fullName>
    </submittedName>
</protein>
<comment type="caution">
    <text evidence="2">The sequence shown here is derived from an EMBL/GenBank/DDBJ whole genome shotgun (WGS) entry which is preliminary data.</text>
</comment>
<dbReference type="RefSeq" id="WP_199462799.1">
    <property type="nucleotide sequence ID" value="NZ_JAEMUH010000009.1"/>
</dbReference>
<keyword evidence="1" id="KW-0732">Signal</keyword>
<name>A0ABS0ZC39_9GAMM</name>
<organism evidence="2 3">
    <name type="scientific">Marinomonas ostreistagni</name>
    <dbReference type="NCBI Taxonomy" id="359209"/>
    <lineage>
        <taxon>Bacteria</taxon>
        <taxon>Pseudomonadati</taxon>
        <taxon>Pseudomonadota</taxon>
        <taxon>Gammaproteobacteria</taxon>
        <taxon>Oceanospirillales</taxon>
        <taxon>Oceanospirillaceae</taxon>
        <taxon>Marinomonas</taxon>
    </lineage>
</organism>
<feature type="chain" id="PRO_5046463294" evidence="1">
    <location>
        <begin position="24"/>
        <end position="106"/>
    </location>
</feature>
<gene>
    <name evidence="2" type="ORF">JHD44_11025</name>
</gene>
<evidence type="ECO:0000313" key="2">
    <source>
        <dbReference type="EMBL" id="MBJ7551217.1"/>
    </source>
</evidence>
<proteinExistence type="predicted"/>
<keyword evidence="3" id="KW-1185">Reference proteome</keyword>